<dbReference type="RefSeq" id="WP_093424032.1">
    <property type="nucleotide sequence ID" value="NZ_FOXA01000014.1"/>
</dbReference>
<dbReference type="Gene3D" id="3.40.30.10">
    <property type="entry name" value="Glutaredoxin"/>
    <property type="match status" value="1"/>
</dbReference>
<keyword evidence="1" id="KW-0732">Signal</keyword>
<organism evidence="3 4">
    <name type="scientific">Tranquillimonas alkanivorans</name>
    <dbReference type="NCBI Taxonomy" id="441119"/>
    <lineage>
        <taxon>Bacteria</taxon>
        <taxon>Pseudomonadati</taxon>
        <taxon>Pseudomonadota</taxon>
        <taxon>Alphaproteobacteria</taxon>
        <taxon>Rhodobacterales</taxon>
        <taxon>Roseobacteraceae</taxon>
        <taxon>Tranquillimonas</taxon>
    </lineage>
</organism>
<dbReference type="PROSITE" id="PS51352">
    <property type="entry name" value="THIOREDOXIN_2"/>
    <property type="match status" value="1"/>
</dbReference>
<dbReference type="EMBL" id="FOXA01000014">
    <property type="protein sequence ID" value="SFP84249.1"/>
    <property type="molecule type" value="Genomic_DNA"/>
</dbReference>
<dbReference type="InterPro" id="IPR036249">
    <property type="entry name" value="Thioredoxin-like_sf"/>
</dbReference>
<evidence type="ECO:0000259" key="2">
    <source>
        <dbReference type="PROSITE" id="PS51352"/>
    </source>
</evidence>
<name>A0A1I5TMG7_9RHOB</name>
<dbReference type="SUPFAM" id="SSF52833">
    <property type="entry name" value="Thioredoxin-like"/>
    <property type="match status" value="1"/>
</dbReference>
<dbReference type="AlphaFoldDB" id="A0A1I5TMG7"/>
<dbReference type="STRING" id="441119.SAMN04488047_11431"/>
<sequence length="205" mass="21706">MRTLFFSLLLLGATPAVADHPGDDLNFVMAGKEAAFEPLEPQAALDLALVDAEGRALDAGDVSGRILAVSFAPGACGAPCAAQQAQLAEVLASLNDTPMRDMVSFVTVSDSAETAEGRAPDNWITASPADGRAVSDLRDAFGQRSERPGSAPMIHLLDRDGRQVGIFHGSGFQPMNLLLYINGLTNRHPTPEPAGLLERMLGWLR</sequence>
<evidence type="ECO:0000256" key="1">
    <source>
        <dbReference type="SAM" id="SignalP"/>
    </source>
</evidence>
<accession>A0A1I5TMG7</accession>
<feature type="signal peptide" evidence="1">
    <location>
        <begin position="1"/>
        <end position="18"/>
    </location>
</feature>
<feature type="domain" description="Thioredoxin" evidence="2">
    <location>
        <begin position="38"/>
        <end position="186"/>
    </location>
</feature>
<evidence type="ECO:0000313" key="3">
    <source>
        <dbReference type="EMBL" id="SFP84249.1"/>
    </source>
</evidence>
<reference evidence="3 4" key="1">
    <citation type="submission" date="2016-10" db="EMBL/GenBank/DDBJ databases">
        <authorList>
            <person name="de Groot N.N."/>
        </authorList>
    </citation>
    <scope>NUCLEOTIDE SEQUENCE [LARGE SCALE GENOMIC DNA]</scope>
    <source>
        <strain evidence="3 4">DSM 19547</strain>
    </source>
</reference>
<feature type="chain" id="PRO_5011762589" evidence="1">
    <location>
        <begin position="19"/>
        <end position="205"/>
    </location>
</feature>
<dbReference type="OrthoDB" id="5296507at2"/>
<dbReference type="InterPro" id="IPR013766">
    <property type="entry name" value="Thioredoxin_domain"/>
</dbReference>
<evidence type="ECO:0000313" key="4">
    <source>
        <dbReference type="Proteomes" id="UP000199356"/>
    </source>
</evidence>
<keyword evidence="4" id="KW-1185">Reference proteome</keyword>
<dbReference type="Proteomes" id="UP000199356">
    <property type="component" value="Unassembled WGS sequence"/>
</dbReference>
<protein>
    <submittedName>
        <fullName evidence="3">Protein SCO1/2</fullName>
    </submittedName>
</protein>
<gene>
    <name evidence="3" type="ORF">SAMN04488047_11431</name>
</gene>
<proteinExistence type="predicted"/>